<feature type="region of interest" description="Disordered" evidence="1">
    <location>
        <begin position="172"/>
        <end position="227"/>
    </location>
</feature>
<reference evidence="2" key="1">
    <citation type="journal article" date="2020" name="Stud. Mycol.">
        <title>101 Dothideomycetes genomes: a test case for predicting lifestyles and emergence of pathogens.</title>
        <authorList>
            <person name="Haridas S."/>
            <person name="Albert R."/>
            <person name="Binder M."/>
            <person name="Bloem J."/>
            <person name="Labutti K."/>
            <person name="Salamov A."/>
            <person name="Andreopoulos B."/>
            <person name="Baker S."/>
            <person name="Barry K."/>
            <person name="Bills G."/>
            <person name="Bluhm B."/>
            <person name="Cannon C."/>
            <person name="Castanera R."/>
            <person name="Culley D."/>
            <person name="Daum C."/>
            <person name="Ezra D."/>
            <person name="Gonzalez J."/>
            <person name="Henrissat B."/>
            <person name="Kuo A."/>
            <person name="Liang C."/>
            <person name="Lipzen A."/>
            <person name="Lutzoni F."/>
            <person name="Magnuson J."/>
            <person name="Mondo S."/>
            <person name="Nolan M."/>
            <person name="Ohm R."/>
            <person name="Pangilinan J."/>
            <person name="Park H.-J."/>
            <person name="Ramirez L."/>
            <person name="Alfaro M."/>
            <person name="Sun H."/>
            <person name="Tritt A."/>
            <person name="Yoshinaga Y."/>
            <person name="Zwiers L.-H."/>
            <person name="Turgeon B."/>
            <person name="Goodwin S."/>
            <person name="Spatafora J."/>
            <person name="Crous P."/>
            <person name="Grigoriev I."/>
        </authorList>
    </citation>
    <scope>NUCLEOTIDE SEQUENCE</scope>
    <source>
        <strain evidence="2">CBS 121739</strain>
    </source>
</reference>
<dbReference type="RefSeq" id="XP_033596418.1">
    <property type="nucleotide sequence ID" value="XM_033748530.1"/>
</dbReference>
<dbReference type="Proteomes" id="UP000799437">
    <property type="component" value="Unassembled WGS sequence"/>
</dbReference>
<feature type="region of interest" description="Disordered" evidence="1">
    <location>
        <begin position="308"/>
        <end position="330"/>
    </location>
</feature>
<evidence type="ECO:0000313" key="3">
    <source>
        <dbReference type="Proteomes" id="UP000799437"/>
    </source>
</evidence>
<dbReference type="EMBL" id="ML996582">
    <property type="protein sequence ID" value="KAF2753967.1"/>
    <property type="molecule type" value="Genomic_DNA"/>
</dbReference>
<keyword evidence="3" id="KW-1185">Reference proteome</keyword>
<evidence type="ECO:0000256" key="1">
    <source>
        <dbReference type="SAM" id="MobiDB-lite"/>
    </source>
</evidence>
<accession>A0A6A6VXH7</accession>
<protein>
    <submittedName>
        <fullName evidence="2">Uncharacterized protein</fullName>
    </submittedName>
</protein>
<feature type="compositionally biased region" description="Acidic residues" evidence="1">
    <location>
        <begin position="176"/>
        <end position="197"/>
    </location>
</feature>
<feature type="compositionally biased region" description="Acidic residues" evidence="1">
    <location>
        <begin position="311"/>
        <end position="330"/>
    </location>
</feature>
<name>A0A6A6VXH7_9PEZI</name>
<organism evidence="2 3">
    <name type="scientific">Pseudovirgaria hyperparasitica</name>
    <dbReference type="NCBI Taxonomy" id="470096"/>
    <lineage>
        <taxon>Eukaryota</taxon>
        <taxon>Fungi</taxon>
        <taxon>Dikarya</taxon>
        <taxon>Ascomycota</taxon>
        <taxon>Pezizomycotina</taxon>
        <taxon>Dothideomycetes</taxon>
        <taxon>Dothideomycetes incertae sedis</taxon>
        <taxon>Acrospermales</taxon>
        <taxon>Acrospermaceae</taxon>
        <taxon>Pseudovirgaria</taxon>
    </lineage>
</organism>
<gene>
    <name evidence="2" type="ORF">EJ05DRAFT_514454</name>
</gene>
<dbReference type="GeneID" id="54489584"/>
<dbReference type="AlphaFoldDB" id="A0A6A6VXH7"/>
<sequence>MNRGTLVGLRSMVCFVEVLVVPSREVLDITKSSFHGTPERYPDTVSVYHKPPPAAFPLGEPSHAIKKQYLDTIFNRPMQDVIPAELHIRKATHNRLPRASNNVPDVLLPYENWSRTVIDRLFQLTTFFTSERDFVEAIRIAVDSRPEGMVRRDVYGFTAFDLGVMLGRLRSAEQGPELEEGEDEEDGDDEDPGEEGEYQGVVLRGIEDPANDPAVPRPKSRSGSDRPVALDAADREHGIMRHAASEPADGGVAVRHNTQQMPMLRQRNYDEMQRRERQLRRRYFRAVAKRWHAEAEIHALDLADYYSDQAEKEEEGEREQNGEEGEGGVS</sequence>
<proteinExistence type="predicted"/>
<evidence type="ECO:0000313" key="2">
    <source>
        <dbReference type="EMBL" id="KAF2753967.1"/>
    </source>
</evidence>